<dbReference type="PANTHER" id="PTHR47506:SF10">
    <property type="entry name" value="TRANSCRIPTIONAL REGULATORY PROTEIN"/>
    <property type="match status" value="1"/>
</dbReference>
<evidence type="ECO:0000259" key="5">
    <source>
        <dbReference type="PROSITE" id="PS50977"/>
    </source>
</evidence>
<dbReference type="RefSeq" id="WP_109564785.1">
    <property type="nucleotide sequence ID" value="NZ_QGDJ01000005.1"/>
</dbReference>
<accession>A0A2Y9AQX0</accession>
<dbReference type="Proteomes" id="UP000245839">
    <property type="component" value="Unassembled WGS sequence"/>
</dbReference>
<dbReference type="InterPro" id="IPR001647">
    <property type="entry name" value="HTH_TetR"/>
</dbReference>
<dbReference type="PANTHER" id="PTHR47506">
    <property type="entry name" value="TRANSCRIPTIONAL REGULATORY PROTEIN"/>
    <property type="match status" value="1"/>
</dbReference>
<dbReference type="Pfam" id="PF16925">
    <property type="entry name" value="TetR_C_13"/>
    <property type="match status" value="1"/>
</dbReference>
<organism evidence="7 9">
    <name type="scientific">Jannaschia seohaensis</name>
    <dbReference type="NCBI Taxonomy" id="475081"/>
    <lineage>
        <taxon>Bacteria</taxon>
        <taxon>Pseudomonadati</taxon>
        <taxon>Pseudomonadota</taxon>
        <taxon>Alphaproteobacteria</taxon>
        <taxon>Rhodobacterales</taxon>
        <taxon>Roseobacteraceae</taxon>
        <taxon>Jannaschia</taxon>
    </lineage>
</organism>
<dbReference type="OrthoDB" id="9779746at2"/>
<protein>
    <submittedName>
        <fullName evidence="6">Regulatory TetR family protein</fullName>
    </submittedName>
    <submittedName>
        <fullName evidence="7">Regulatory protein, tetR family</fullName>
    </submittedName>
</protein>
<evidence type="ECO:0000313" key="8">
    <source>
        <dbReference type="Proteomes" id="UP000245839"/>
    </source>
</evidence>
<dbReference type="SUPFAM" id="SSF48498">
    <property type="entry name" value="Tetracyclin repressor-like, C-terminal domain"/>
    <property type="match status" value="1"/>
</dbReference>
<evidence type="ECO:0000313" key="9">
    <source>
        <dbReference type="Proteomes" id="UP000251571"/>
    </source>
</evidence>
<name>A0A2Y9AQX0_9RHOB</name>
<keyword evidence="1" id="KW-0805">Transcription regulation</keyword>
<proteinExistence type="predicted"/>
<dbReference type="AlphaFoldDB" id="A0A2Y9AQX0"/>
<reference evidence="6 8" key="2">
    <citation type="submission" date="2018-03" db="EMBL/GenBank/DDBJ databases">
        <title>Genomic Encyclopedia of Archaeal and Bacterial Type Strains, Phase II (KMG-II): from individual species to whole genera.</title>
        <authorList>
            <person name="Goeker M."/>
        </authorList>
    </citation>
    <scope>NUCLEOTIDE SEQUENCE [LARGE SCALE GENOMIC DNA]</scope>
    <source>
        <strain evidence="6 8">DSM 25227</strain>
    </source>
</reference>
<dbReference type="SUPFAM" id="SSF46689">
    <property type="entry name" value="Homeodomain-like"/>
    <property type="match status" value="1"/>
</dbReference>
<dbReference type="InterPro" id="IPR011075">
    <property type="entry name" value="TetR_C"/>
</dbReference>
<reference evidence="7 9" key="1">
    <citation type="submission" date="2016-10" db="EMBL/GenBank/DDBJ databases">
        <authorList>
            <person name="Cai Z."/>
        </authorList>
    </citation>
    <scope>NUCLEOTIDE SEQUENCE [LARGE SCALE GENOMIC DNA]</scope>
    <source>
        <strain evidence="7 9">DSM 25227</strain>
    </source>
</reference>
<dbReference type="EMBL" id="UETC01000005">
    <property type="protein sequence ID" value="SSA46850.1"/>
    <property type="molecule type" value="Genomic_DNA"/>
</dbReference>
<feature type="domain" description="HTH tetR-type" evidence="5">
    <location>
        <begin position="6"/>
        <end position="66"/>
    </location>
</feature>
<dbReference type="GO" id="GO:0003677">
    <property type="term" value="F:DNA binding"/>
    <property type="evidence" value="ECO:0007669"/>
    <property type="project" value="UniProtKB-UniRule"/>
</dbReference>
<dbReference type="EMBL" id="QGDJ01000005">
    <property type="protein sequence ID" value="PWJ18325.1"/>
    <property type="molecule type" value="Genomic_DNA"/>
</dbReference>
<feature type="DNA-binding region" description="H-T-H motif" evidence="4">
    <location>
        <begin position="29"/>
        <end position="48"/>
    </location>
</feature>
<dbReference type="InterPro" id="IPR036271">
    <property type="entry name" value="Tet_transcr_reg_TetR-rel_C_sf"/>
</dbReference>
<dbReference type="Proteomes" id="UP000251571">
    <property type="component" value="Unassembled WGS sequence"/>
</dbReference>
<sequence>MPRPPSFDREEIIARARDLFWRQGWAGTSMKDLERELGLKPGSFYAAFGSKDALFALTLERYAEAGEAALAAHAAALSPLEALKAHLRSFARPDRPARACMLVKTLLEGAGREAALAAKADALLDRMEARFATLFAEAQAAGEIAAHHDPARLARRYQADITGLRASAERSRVDAAELAEEMAADLDALR</sequence>
<keyword evidence="2 4" id="KW-0238">DNA-binding</keyword>
<evidence type="ECO:0000313" key="6">
    <source>
        <dbReference type="EMBL" id="PWJ18325.1"/>
    </source>
</evidence>
<evidence type="ECO:0000256" key="1">
    <source>
        <dbReference type="ARBA" id="ARBA00023015"/>
    </source>
</evidence>
<dbReference type="Gene3D" id="1.10.10.60">
    <property type="entry name" value="Homeodomain-like"/>
    <property type="match status" value="1"/>
</dbReference>
<keyword evidence="8" id="KW-1185">Reference proteome</keyword>
<dbReference type="PROSITE" id="PS50977">
    <property type="entry name" value="HTH_TETR_2"/>
    <property type="match status" value="1"/>
</dbReference>
<evidence type="ECO:0000256" key="2">
    <source>
        <dbReference type="ARBA" id="ARBA00023125"/>
    </source>
</evidence>
<dbReference type="InterPro" id="IPR009057">
    <property type="entry name" value="Homeodomain-like_sf"/>
</dbReference>
<dbReference type="Pfam" id="PF00440">
    <property type="entry name" value="TetR_N"/>
    <property type="match status" value="1"/>
</dbReference>
<evidence type="ECO:0000256" key="4">
    <source>
        <dbReference type="PROSITE-ProRule" id="PRU00335"/>
    </source>
</evidence>
<evidence type="ECO:0000313" key="7">
    <source>
        <dbReference type="EMBL" id="SSA46850.1"/>
    </source>
</evidence>
<dbReference type="Gene3D" id="1.10.357.10">
    <property type="entry name" value="Tetracycline Repressor, domain 2"/>
    <property type="match status" value="1"/>
</dbReference>
<evidence type="ECO:0000256" key="3">
    <source>
        <dbReference type="ARBA" id="ARBA00023163"/>
    </source>
</evidence>
<keyword evidence="3" id="KW-0804">Transcription</keyword>
<gene>
    <name evidence="6" type="ORF">BCF38_105314</name>
    <name evidence="7" type="ORF">SAMN05421539_105314</name>
</gene>